<reference evidence="18" key="1">
    <citation type="journal article" date="2018" name="Sci. Rep.">
        <title>Lignite coal burning seam in the remote Altai Mountains harbors a hydrogen-driven thermophilic microbial community.</title>
        <authorList>
            <person name="Kadnikov V.V."/>
            <person name="Mardanov A.V."/>
            <person name="Ivasenko D.A."/>
            <person name="Antsiferov D.V."/>
            <person name="Beletsky A.V."/>
            <person name="Karnachuk O.V."/>
            <person name="Ravin N.V."/>
        </authorList>
    </citation>
    <scope>NUCLEOTIDE SEQUENCE [LARGE SCALE GENOMIC DNA]</scope>
</reference>
<dbReference type="InterPro" id="IPR010978">
    <property type="entry name" value="tRNA-bd_arm"/>
</dbReference>
<keyword evidence="3 12" id="KW-0963">Cytoplasm</keyword>
<dbReference type="Proteomes" id="UP000244338">
    <property type="component" value="Unassembled WGS sequence"/>
</dbReference>
<dbReference type="Pfam" id="PF08264">
    <property type="entry name" value="Anticodon_1"/>
    <property type="match status" value="1"/>
</dbReference>
<dbReference type="InterPro" id="IPR001412">
    <property type="entry name" value="aa-tRNA-synth_I_CS"/>
</dbReference>
<dbReference type="InterPro" id="IPR009008">
    <property type="entry name" value="Val/Leu/Ile-tRNA-synth_edit"/>
</dbReference>
<dbReference type="Gene3D" id="1.10.730.10">
    <property type="entry name" value="Isoleucyl-tRNA Synthetase, Domain 1"/>
    <property type="match status" value="1"/>
</dbReference>
<feature type="short sequence motif" description="'HIGH' region" evidence="12">
    <location>
        <begin position="51"/>
        <end position="61"/>
    </location>
</feature>
<comment type="subcellular location">
    <subcellularLocation>
        <location evidence="1 12">Cytoplasm</location>
    </subcellularLocation>
</comment>
<evidence type="ECO:0000259" key="14">
    <source>
        <dbReference type="Pfam" id="PF00133"/>
    </source>
</evidence>
<dbReference type="GO" id="GO:0005829">
    <property type="term" value="C:cytosol"/>
    <property type="evidence" value="ECO:0007669"/>
    <property type="project" value="TreeGrafter"/>
</dbReference>
<dbReference type="FunFam" id="3.40.50.620:FF:000032">
    <property type="entry name" value="Valine--tRNA ligase"/>
    <property type="match status" value="1"/>
</dbReference>
<dbReference type="InterPro" id="IPR009080">
    <property type="entry name" value="tRNAsynth_Ia_anticodon-bd"/>
</dbReference>
<dbReference type="HAMAP" id="MF_02004">
    <property type="entry name" value="Val_tRNA_synth_type1"/>
    <property type="match status" value="1"/>
</dbReference>
<dbReference type="CDD" id="cd00817">
    <property type="entry name" value="ValRS_core"/>
    <property type="match status" value="1"/>
</dbReference>
<sequence>MTIEEKMQSIPKAYQAKEAESKWYRHWLEKGYFTPKGDGTRPTFTIVIPPPNVTGNLHIGHALNNTLQDILIRTKRMQGYDALWLPGMDHAGIATQARVEATLKKEENLTRHDLGRDAFVERVWSWKEHYASLIRAQWEKLGLSLDYTRERFTLDEGLSRAVREVFVRLYEKGLIYRGEYIINWDPEAQTALSDIEVIHKEIEGALYHLRYPLKDGSGYIEIATTRPETMFGDVAIAVHPDDERYQHLIGKIALLPVINRELPIIADAYVDPSFGSGAVKITPAHDPNDFEIGLRHDLPRIAAMDFSAKMTEAAGPYAGMDRFACRKKVVADLQEAGVLTRIERHVHAVGHSERTGVVVEPMLSTQWFVRMKPLAEAAIEQALKDRQALGEKEEESEGASEEFNNMVEADSISIKEANNREGVTSVEVTTGTEEVISIEEVTSTKKSRTVDHPNPDQALDVRAITTEGRTAVRFVPERFRKIYLHWIEHVRDWVISRQLWWGHRIPAWYCDDCGGITVSRETPEVCMHCKSPHIQQDEDVLDTWFSSALWPFSTLGWPDETDDFKRFYPTDVLVTGHDIIYFWVARMIFMALEFTGNNPFHTVLIHGLVRDSEGRKMSKSLGNGVDPMEMIDRYGADALRFMLSTGFTPGQDFRFRTERLDAARNFANKIWNASRFVLLSVPDETFDARDRLEEAMEKGELSDTDRWILHRLQETIVAVTSRLSRYEIGEAGRVLYDFIWDEYCDWYIEMKKTELYGEDETQKEKALAVLIVVLEHSIALLHPFMPFLTEEIYHLLPHGEHKAHPESLIIYPWPTVDERLMGPSSLEVVSEVIELVRGVRNIRQEMGVEPGRTVTLEIFADPDFMGAVEVHRPIIARLSQSDVVIKDRTRAQERARAMHAIGGVTRKTEYVLPLKGLVDVAQELDRLKKEWERWDEEVERAERKLANPDFVEKAPAQVVEKERQKLADYLERREKIRERLAMFTAALNEERKADRHEA</sequence>
<gene>
    <name evidence="12" type="primary">valS</name>
    <name evidence="17" type="ORF">BSOLF_2701</name>
</gene>
<evidence type="ECO:0000313" key="18">
    <source>
        <dbReference type="Proteomes" id="UP000244338"/>
    </source>
</evidence>
<dbReference type="InterPro" id="IPR013155">
    <property type="entry name" value="M/V/L/I-tRNA-synth_anticd-bd"/>
</dbReference>
<keyword evidence="4 12" id="KW-0436">Ligase</keyword>
<dbReference type="FunFam" id="1.10.287.380:FF:000001">
    <property type="entry name" value="Valine--tRNA ligase"/>
    <property type="match status" value="1"/>
</dbReference>
<keyword evidence="5 12" id="KW-0547">Nucleotide-binding</keyword>
<dbReference type="AlphaFoldDB" id="A0A2R6Y255"/>
<keyword evidence="7 12" id="KW-0648">Protein biosynthesis</keyword>
<evidence type="ECO:0000256" key="4">
    <source>
        <dbReference type="ARBA" id="ARBA00022598"/>
    </source>
</evidence>
<evidence type="ECO:0000256" key="7">
    <source>
        <dbReference type="ARBA" id="ARBA00022917"/>
    </source>
</evidence>
<dbReference type="InterPro" id="IPR002300">
    <property type="entry name" value="aa-tRNA-synth_Ia"/>
</dbReference>
<keyword evidence="6 12" id="KW-0067">ATP-binding</keyword>
<feature type="domain" description="Aminoacyl-tRNA synthetase class Ia" evidence="14">
    <location>
        <begin position="469"/>
        <end position="654"/>
    </location>
</feature>
<dbReference type="FunFam" id="3.90.740.10:FF:000005">
    <property type="entry name" value="Valine--tRNA ligase, mitochondrial"/>
    <property type="match status" value="1"/>
</dbReference>
<dbReference type="Gene3D" id="1.10.287.380">
    <property type="entry name" value="Valyl-tRNA synthetase, C-terminal domain"/>
    <property type="match status" value="1"/>
</dbReference>
<comment type="similarity">
    <text evidence="11 12">Belongs to the class-I aminoacyl-tRNA synthetase family. ValS type 1 subfamily.</text>
</comment>
<dbReference type="CDD" id="cd07962">
    <property type="entry name" value="Anticodon_Ia_Val"/>
    <property type="match status" value="1"/>
</dbReference>
<comment type="caution">
    <text evidence="17">The sequence shown here is derived from an EMBL/GenBank/DDBJ whole genome shotgun (WGS) entry which is preliminary data.</text>
</comment>
<dbReference type="EC" id="6.1.1.9" evidence="12"/>
<dbReference type="InterPro" id="IPR019499">
    <property type="entry name" value="Val-tRNA_synth_tRNA-bd"/>
</dbReference>
<feature type="domain" description="Valyl-tRNA synthetase tRNA-binding arm" evidence="16">
    <location>
        <begin position="919"/>
        <end position="982"/>
    </location>
</feature>
<dbReference type="GO" id="GO:0005524">
    <property type="term" value="F:ATP binding"/>
    <property type="evidence" value="ECO:0007669"/>
    <property type="project" value="UniProtKB-UniRule"/>
</dbReference>
<comment type="domain">
    <text evidence="12">The C-terminal coiled-coil domain is crucial for aminoacylation activity.</text>
</comment>
<dbReference type="InterPro" id="IPR014729">
    <property type="entry name" value="Rossmann-like_a/b/a_fold"/>
</dbReference>
<feature type="domain" description="Aminoacyl-tRNA synthetase class Ia" evidence="14">
    <location>
        <begin position="22"/>
        <end position="384"/>
    </location>
</feature>
<evidence type="ECO:0000256" key="2">
    <source>
        <dbReference type="ARBA" id="ARBA00011245"/>
    </source>
</evidence>
<comment type="catalytic activity">
    <reaction evidence="10 12">
        <text>tRNA(Val) + L-valine + ATP = L-valyl-tRNA(Val) + AMP + diphosphate</text>
        <dbReference type="Rhea" id="RHEA:10704"/>
        <dbReference type="Rhea" id="RHEA-COMP:9672"/>
        <dbReference type="Rhea" id="RHEA-COMP:9708"/>
        <dbReference type="ChEBI" id="CHEBI:30616"/>
        <dbReference type="ChEBI" id="CHEBI:33019"/>
        <dbReference type="ChEBI" id="CHEBI:57762"/>
        <dbReference type="ChEBI" id="CHEBI:78442"/>
        <dbReference type="ChEBI" id="CHEBI:78537"/>
        <dbReference type="ChEBI" id="CHEBI:456215"/>
        <dbReference type="EC" id="6.1.1.9"/>
    </reaction>
</comment>
<feature type="short sequence motif" description="'KMSKS' region" evidence="12">
    <location>
        <begin position="616"/>
        <end position="620"/>
    </location>
</feature>
<comment type="function">
    <text evidence="12">Catalyzes the attachment of valine to tRNA(Val). As ValRS can inadvertently accommodate and process structurally similar amino acids such as threonine, to avoid such errors, it has a 'posttransfer' editing activity that hydrolyzes mischarged Thr-tRNA(Val) in a tRNA-dependent manner.</text>
</comment>
<dbReference type="GO" id="GO:0004832">
    <property type="term" value="F:valine-tRNA ligase activity"/>
    <property type="evidence" value="ECO:0007669"/>
    <property type="project" value="UniProtKB-UniRule"/>
</dbReference>
<evidence type="ECO:0000256" key="12">
    <source>
        <dbReference type="HAMAP-Rule" id="MF_02004"/>
    </source>
</evidence>
<dbReference type="PRINTS" id="PR00986">
    <property type="entry name" value="TRNASYNTHVAL"/>
</dbReference>
<dbReference type="InterPro" id="IPR033705">
    <property type="entry name" value="Anticodon_Ia_Val"/>
</dbReference>
<dbReference type="SUPFAM" id="SSF47323">
    <property type="entry name" value="Anticodon-binding domain of a subclass of class I aminoacyl-tRNA synthetases"/>
    <property type="match status" value="1"/>
</dbReference>
<dbReference type="SUPFAM" id="SSF52374">
    <property type="entry name" value="Nucleotidylyl transferase"/>
    <property type="match status" value="1"/>
</dbReference>
<comment type="subunit">
    <text evidence="2 12">Monomer.</text>
</comment>
<dbReference type="SUPFAM" id="SSF50677">
    <property type="entry name" value="ValRS/IleRS/LeuRS editing domain"/>
    <property type="match status" value="1"/>
</dbReference>
<dbReference type="InterPro" id="IPR037118">
    <property type="entry name" value="Val-tRNA_synth_C_sf"/>
</dbReference>
<evidence type="ECO:0000256" key="1">
    <source>
        <dbReference type="ARBA" id="ARBA00004496"/>
    </source>
</evidence>
<evidence type="ECO:0000313" key="17">
    <source>
        <dbReference type="EMBL" id="PTQ56733.1"/>
    </source>
</evidence>
<evidence type="ECO:0000256" key="8">
    <source>
        <dbReference type="ARBA" id="ARBA00023054"/>
    </source>
</evidence>
<keyword evidence="8 12" id="KW-0175">Coiled coil</keyword>
<dbReference type="Gene3D" id="3.90.740.10">
    <property type="entry name" value="Valyl/Leucyl/Isoleucyl-tRNA synthetase, editing domain"/>
    <property type="match status" value="1"/>
</dbReference>
<dbReference type="EMBL" id="PEBX01000020">
    <property type="protein sequence ID" value="PTQ56733.1"/>
    <property type="molecule type" value="Genomic_DNA"/>
</dbReference>
<feature type="region of interest" description="Disordered" evidence="13">
    <location>
        <begin position="386"/>
        <end position="405"/>
    </location>
</feature>
<feature type="coiled-coil region" evidence="12">
    <location>
        <begin position="917"/>
        <end position="979"/>
    </location>
</feature>
<dbReference type="Pfam" id="PF00133">
    <property type="entry name" value="tRNA-synt_1"/>
    <property type="match status" value="2"/>
</dbReference>
<dbReference type="InterPro" id="IPR002303">
    <property type="entry name" value="Valyl-tRNA_ligase"/>
</dbReference>
<dbReference type="Pfam" id="PF10458">
    <property type="entry name" value="Val_tRNA-synt_C"/>
    <property type="match status" value="1"/>
</dbReference>
<evidence type="ECO:0000256" key="9">
    <source>
        <dbReference type="ARBA" id="ARBA00023146"/>
    </source>
</evidence>
<dbReference type="SUPFAM" id="SSF46589">
    <property type="entry name" value="tRNA-binding arm"/>
    <property type="match status" value="1"/>
</dbReference>
<evidence type="ECO:0000256" key="6">
    <source>
        <dbReference type="ARBA" id="ARBA00022840"/>
    </source>
</evidence>
<evidence type="ECO:0000256" key="13">
    <source>
        <dbReference type="SAM" id="MobiDB-lite"/>
    </source>
</evidence>
<evidence type="ECO:0000256" key="10">
    <source>
        <dbReference type="ARBA" id="ARBA00047552"/>
    </source>
</evidence>
<evidence type="ECO:0000259" key="15">
    <source>
        <dbReference type="Pfam" id="PF08264"/>
    </source>
</evidence>
<feature type="domain" description="Methionyl/Valyl/Leucyl/Isoleucyl-tRNA synthetase anticodon-binding" evidence="15">
    <location>
        <begin position="705"/>
        <end position="855"/>
    </location>
</feature>
<dbReference type="PROSITE" id="PS00178">
    <property type="entry name" value="AA_TRNA_LIGASE_I"/>
    <property type="match status" value="1"/>
</dbReference>
<keyword evidence="9 12" id="KW-0030">Aminoacyl-tRNA synthetase</keyword>
<dbReference type="GO" id="GO:0006438">
    <property type="term" value="P:valyl-tRNA aminoacylation"/>
    <property type="evidence" value="ECO:0007669"/>
    <property type="project" value="UniProtKB-UniRule"/>
</dbReference>
<organism evidence="17 18">
    <name type="scientific">Candidatus Carbonibacillus altaicus</name>
    <dbReference type="NCBI Taxonomy" id="2163959"/>
    <lineage>
        <taxon>Bacteria</taxon>
        <taxon>Bacillati</taxon>
        <taxon>Bacillota</taxon>
        <taxon>Bacilli</taxon>
        <taxon>Bacillales</taxon>
        <taxon>Candidatus Carbonibacillus</taxon>
    </lineage>
</organism>
<proteinExistence type="inferred from homology"/>
<name>A0A2R6Y255_9BACL</name>
<evidence type="ECO:0000256" key="11">
    <source>
        <dbReference type="ARBA" id="ARBA00060830"/>
    </source>
</evidence>
<accession>A0A2R6Y255</accession>
<comment type="domain">
    <text evidence="12">ValRS has two distinct active sites: one for aminoacylation and one for editing. The misactivated threonine is translocated from the active site to the editing site.</text>
</comment>
<evidence type="ECO:0000256" key="3">
    <source>
        <dbReference type="ARBA" id="ARBA00022490"/>
    </source>
</evidence>
<dbReference type="PANTHER" id="PTHR11946:SF93">
    <property type="entry name" value="VALINE--TRNA LIGASE, CHLOROPLASTIC_MITOCHONDRIAL 2"/>
    <property type="match status" value="1"/>
</dbReference>
<feature type="binding site" evidence="12">
    <location>
        <position position="619"/>
    </location>
    <ligand>
        <name>ATP</name>
        <dbReference type="ChEBI" id="CHEBI:30616"/>
    </ligand>
</feature>
<protein>
    <recommendedName>
        <fullName evidence="12">Valine--tRNA ligase</fullName>
        <ecNumber evidence="12">6.1.1.9</ecNumber>
    </recommendedName>
    <alternativeName>
        <fullName evidence="12">Valyl-tRNA synthetase</fullName>
        <shortName evidence="12">ValRS</shortName>
    </alternativeName>
</protein>
<dbReference type="Gene3D" id="3.40.50.620">
    <property type="entry name" value="HUPs"/>
    <property type="match status" value="2"/>
</dbReference>
<dbReference type="FunFam" id="1.10.730.10:FF:000014">
    <property type="entry name" value="Valine--tRNA ligase"/>
    <property type="match status" value="1"/>
</dbReference>
<dbReference type="PANTHER" id="PTHR11946">
    <property type="entry name" value="VALYL-TRNA SYNTHETASES"/>
    <property type="match status" value="1"/>
</dbReference>
<evidence type="ECO:0000256" key="5">
    <source>
        <dbReference type="ARBA" id="ARBA00022741"/>
    </source>
</evidence>
<evidence type="ECO:0000259" key="16">
    <source>
        <dbReference type="Pfam" id="PF10458"/>
    </source>
</evidence>
<dbReference type="GO" id="GO:0002161">
    <property type="term" value="F:aminoacyl-tRNA deacylase activity"/>
    <property type="evidence" value="ECO:0007669"/>
    <property type="project" value="InterPro"/>
</dbReference>